<gene>
    <name evidence="3" type="ORF">SLEP1_g7906</name>
</gene>
<dbReference type="AlphaFoldDB" id="A0AAV5I652"/>
<evidence type="ECO:0000256" key="2">
    <source>
        <dbReference type="ARBA" id="ARBA00023157"/>
    </source>
</evidence>
<evidence type="ECO:0000256" key="1">
    <source>
        <dbReference type="ARBA" id="ARBA00010049"/>
    </source>
</evidence>
<comment type="similarity">
    <text evidence="1">Belongs to the Ole e I family.</text>
</comment>
<evidence type="ECO:0000313" key="4">
    <source>
        <dbReference type="Proteomes" id="UP001054252"/>
    </source>
</evidence>
<organism evidence="3 4">
    <name type="scientific">Rubroshorea leprosula</name>
    <dbReference type="NCBI Taxonomy" id="152421"/>
    <lineage>
        <taxon>Eukaryota</taxon>
        <taxon>Viridiplantae</taxon>
        <taxon>Streptophyta</taxon>
        <taxon>Embryophyta</taxon>
        <taxon>Tracheophyta</taxon>
        <taxon>Spermatophyta</taxon>
        <taxon>Magnoliopsida</taxon>
        <taxon>eudicotyledons</taxon>
        <taxon>Gunneridae</taxon>
        <taxon>Pentapetalae</taxon>
        <taxon>rosids</taxon>
        <taxon>malvids</taxon>
        <taxon>Malvales</taxon>
        <taxon>Dipterocarpaceae</taxon>
        <taxon>Rubroshorea</taxon>
    </lineage>
</organism>
<dbReference type="InterPro" id="IPR006041">
    <property type="entry name" value="Pollen_Ole_e1_allergen"/>
</dbReference>
<dbReference type="Proteomes" id="UP001054252">
    <property type="component" value="Unassembled WGS sequence"/>
</dbReference>
<dbReference type="PANTHER" id="PTHR31614:SF2">
    <property type="entry name" value="F28N24.16 PROTEIN"/>
    <property type="match status" value="1"/>
</dbReference>
<evidence type="ECO:0000313" key="3">
    <source>
        <dbReference type="EMBL" id="GKU94407.1"/>
    </source>
</evidence>
<proteinExistence type="inferred from homology"/>
<keyword evidence="4" id="KW-1185">Reference proteome</keyword>
<protein>
    <submittedName>
        <fullName evidence="3">Uncharacterized protein</fullName>
    </submittedName>
</protein>
<comment type="caution">
    <text evidence="3">The sequence shown here is derived from an EMBL/GenBank/DDBJ whole genome shotgun (WGS) entry which is preliminary data.</text>
</comment>
<name>A0AAV5I652_9ROSI</name>
<dbReference type="EMBL" id="BPVZ01000008">
    <property type="protein sequence ID" value="GKU94407.1"/>
    <property type="molecule type" value="Genomic_DNA"/>
</dbReference>
<sequence>MHASTSRARCTTTPAASNSSLESAITCQTDKLGTYVLTIDGEQEDEVCEIALVESSNSVCSEINKDAFLRRSAGISLTTNNGIISPVRAANPLGFMRKTPLPLCTDMKSSENSV</sequence>
<dbReference type="PANTHER" id="PTHR31614">
    <property type="entry name" value="PROTEIN DOWNSTREAM OF FLC-RELATED"/>
    <property type="match status" value="1"/>
</dbReference>
<dbReference type="Pfam" id="PF01190">
    <property type="entry name" value="Pollen_Ole_e_1"/>
    <property type="match status" value="1"/>
</dbReference>
<reference evidence="3 4" key="1">
    <citation type="journal article" date="2021" name="Commun. Biol.">
        <title>The genome of Shorea leprosula (Dipterocarpaceae) highlights the ecological relevance of drought in aseasonal tropical rainforests.</title>
        <authorList>
            <person name="Ng K.K.S."/>
            <person name="Kobayashi M.J."/>
            <person name="Fawcett J.A."/>
            <person name="Hatakeyama M."/>
            <person name="Paape T."/>
            <person name="Ng C.H."/>
            <person name="Ang C.C."/>
            <person name="Tnah L.H."/>
            <person name="Lee C.T."/>
            <person name="Nishiyama T."/>
            <person name="Sese J."/>
            <person name="O'Brien M.J."/>
            <person name="Copetti D."/>
            <person name="Mohd Noor M.I."/>
            <person name="Ong R.C."/>
            <person name="Putra M."/>
            <person name="Sireger I.Z."/>
            <person name="Indrioko S."/>
            <person name="Kosugi Y."/>
            <person name="Izuno A."/>
            <person name="Isagi Y."/>
            <person name="Lee S.L."/>
            <person name="Shimizu K.K."/>
        </authorList>
    </citation>
    <scope>NUCLEOTIDE SEQUENCE [LARGE SCALE GENOMIC DNA]</scope>
    <source>
        <strain evidence="3">214</strain>
    </source>
</reference>
<accession>A0AAV5I652</accession>
<keyword evidence="2" id="KW-1015">Disulfide bond</keyword>